<dbReference type="PANTHER" id="PTHR47234">
    <property type="match status" value="1"/>
</dbReference>
<keyword evidence="11" id="KW-0732">Signal</keyword>
<feature type="compositionally biased region" description="Low complexity" evidence="10">
    <location>
        <begin position="43"/>
        <end position="68"/>
    </location>
</feature>
<dbReference type="InterPro" id="IPR000531">
    <property type="entry name" value="Beta-barrel_TonB"/>
</dbReference>
<evidence type="ECO:0000256" key="9">
    <source>
        <dbReference type="RuleBase" id="RU003357"/>
    </source>
</evidence>
<evidence type="ECO:0000256" key="3">
    <source>
        <dbReference type="ARBA" id="ARBA00022452"/>
    </source>
</evidence>
<dbReference type="Proteomes" id="UP000011717">
    <property type="component" value="Unassembled WGS sequence"/>
</dbReference>
<keyword evidence="14" id="KW-0675">Receptor</keyword>
<dbReference type="InterPro" id="IPR012910">
    <property type="entry name" value="Plug_dom"/>
</dbReference>
<evidence type="ECO:0000256" key="4">
    <source>
        <dbReference type="ARBA" id="ARBA00022692"/>
    </source>
</evidence>
<evidence type="ECO:0000256" key="5">
    <source>
        <dbReference type="ARBA" id="ARBA00023077"/>
    </source>
</evidence>
<comment type="subcellular location">
    <subcellularLocation>
        <location evidence="1 8">Cell outer membrane</location>
        <topology evidence="1 8">Multi-pass membrane protein</topology>
    </subcellularLocation>
</comment>
<dbReference type="PROSITE" id="PS52016">
    <property type="entry name" value="TONB_DEPENDENT_REC_3"/>
    <property type="match status" value="1"/>
</dbReference>
<comment type="caution">
    <text evidence="14">The sequence shown here is derived from an EMBL/GenBank/DDBJ whole genome shotgun (WGS) entry which is preliminary data.</text>
</comment>
<keyword evidence="15" id="KW-1185">Reference proteome</keyword>
<keyword evidence="2 8" id="KW-0813">Transport</keyword>
<name>M2U708_9SPHN</name>
<keyword evidence="7 8" id="KW-0998">Cell outer membrane</keyword>
<dbReference type="Pfam" id="PF07715">
    <property type="entry name" value="Plug"/>
    <property type="match status" value="1"/>
</dbReference>
<dbReference type="RefSeq" id="WP_008600243.1">
    <property type="nucleotide sequence ID" value="NZ_AMRV01000002.1"/>
</dbReference>
<dbReference type="EMBL" id="AMRV01000002">
    <property type="protein sequence ID" value="EMD83778.1"/>
    <property type="molecule type" value="Genomic_DNA"/>
</dbReference>
<evidence type="ECO:0000256" key="2">
    <source>
        <dbReference type="ARBA" id="ARBA00022448"/>
    </source>
</evidence>
<feature type="signal peptide" evidence="11">
    <location>
        <begin position="1"/>
        <end position="31"/>
    </location>
</feature>
<evidence type="ECO:0000256" key="11">
    <source>
        <dbReference type="SAM" id="SignalP"/>
    </source>
</evidence>
<evidence type="ECO:0000259" key="12">
    <source>
        <dbReference type="Pfam" id="PF00593"/>
    </source>
</evidence>
<dbReference type="SUPFAM" id="SSF56935">
    <property type="entry name" value="Porins"/>
    <property type="match status" value="1"/>
</dbReference>
<feature type="domain" description="TonB-dependent receptor-like beta-barrel" evidence="12">
    <location>
        <begin position="427"/>
        <end position="929"/>
    </location>
</feature>
<evidence type="ECO:0000313" key="14">
    <source>
        <dbReference type="EMBL" id="EMD83778.1"/>
    </source>
</evidence>
<dbReference type="Pfam" id="PF00593">
    <property type="entry name" value="TonB_dep_Rec_b-barrel"/>
    <property type="match status" value="1"/>
</dbReference>
<protein>
    <submittedName>
        <fullName evidence="14">TonB-dependent receptor</fullName>
    </submittedName>
</protein>
<dbReference type="PATRIC" id="fig|1234595.3.peg.749"/>
<dbReference type="InterPro" id="IPR036942">
    <property type="entry name" value="Beta-barrel_TonB_sf"/>
</dbReference>
<keyword evidence="5 9" id="KW-0798">TonB box</keyword>
<accession>M2U708</accession>
<proteinExistence type="inferred from homology"/>
<gene>
    <name evidence="14" type="ORF">C725_0750</name>
</gene>
<dbReference type="Gene3D" id="2.170.130.10">
    <property type="entry name" value="TonB-dependent receptor, plug domain"/>
    <property type="match status" value="1"/>
</dbReference>
<evidence type="ECO:0000256" key="8">
    <source>
        <dbReference type="PROSITE-ProRule" id="PRU01360"/>
    </source>
</evidence>
<dbReference type="Gene3D" id="2.40.170.20">
    <property type="entry name" value="TonB-dependent receptor, beta-barrel domain"/>
    <property type="match status" value="1"/>
</dbReference>
<feature type="compositionally biased region" description="Polar residues" evidence="10">
    <location>
        <begin position="32"/>
        <end position="42"/>
    </location>
</feature>
<organism evidence="14 15">
    <name type="scientific">Pacificimonas flava</name>
    <dbReference type="NCBI Taxonomy" id="1234595"/>
    <lineage>
        <taxon>Bacteria</taxon>
        <taxon>Pseudomonadati</taxon>
        <taxon>Pseudomonadota</taxon>
        <taxon>Alphaproteobacteria</taxon>
        <taxon>Sphingomonadales</taxon>
        <taxon>Sphingosinicellaceae</taxon>
        <taxon>Pacificimonas</taxon>
    </lineage>
</organism>
<evidence type="ECO:0000259" key="13">
    <source>
        <dbReference type="Pfam" id="PF07715"/>
    </source>
</evidence>
<feature type="chain" id="PRO_5004027042" evidence="11">
    <location>
        <begin position="32"/>
        <end position="981"/>
    </location>
</feature>
<evidence type="ECO:0000256" key="10">
    <source>
        <dbReference type="SAM" id="MobiDB-lite"/>
    </source>
</evidence>
<evidence type="ECO:0000256" key="1">
    <source>
        <dbReference type="ARBA" id="ARBA00004571"/>
    </source>
</evidence>
<dbReference type="InterPro" id="IPR037066">
    <property type="entry name" value="Plug_dom_sf"/>
</dbReference>
<reference evidence="14 15" key="1">
    <citation type="journal article" date="2013" name="Genome Announc.">
        <title>Draft Genome Sequence of Strain JLT2015T, Belonging to the Family Sphingomonadaceae of the Alphaproteobacteria.</title>
        <authorList>
            <person name="Tang K."/>
            <person name="Liu K."/>
            <person name="Li S."/>
            <person name="Jiao N."/>
        </authorList>
    </citation>
    <scope>NUCLEOTIDE SEQUENCE [LARGE SCALE GENOMIC DNA]</scope>
    <source>
        <strain evidence="14 15">JLT2015</strain>
    </source>
</reference>
<dbReference type="PANTHER" id="PTHR47234:SF3">
    <property type="entry name" value="SECRETIN_TONB SHORT N-TERMINAL DOMAIN-CONTAINING PROTEIN"/>
    <property type="match status" value="1"/>
</dbReference>
<evidence type="ECO:0000313" key="15">
    <source>
        <dbReference type="Proteomes" id="UP000011717"/>
    </source>
</evidence>
<evidence type="ECO:0000256" key="7">
    <source>
        <dbReference type="ARBA" id="ARBA00023237"/>
    </source>
</evidence>
<sequence>MKSISSGRYASKWLATASLLSAAMVCAPALAQQTRPASDPESSAQTPPETAPPATARPTAAAPRASTEGEIIITGSRIRRDGFTAPTPLTVVSREVIESQSPSNNIADFVNTLPSVAGSLRPANSRLALSSGLAGINALNLRNLGLERTLVLLNGRRSVGSSVTGLVDINTFPQQLVERVEVVTGGASAAYGSDAVAGVVNFVLDTDFEGFRISGDAGITDEGDGFNYSVQGSAGTGFADGRGHVLISGQYAHQDGIFSITRDWNQLGYRTIANPDYTNDNGLPQYLVRTMTGTSNALPGGIISSSTGTVPDSLRGIYFGPGGSVNQYDYGDLTSGSLTSGGDWALADNSRRIGLAAEDDRRGVFGRVSFELSPAIELFGEASYYWQETLFNAGPQFTTNILLQPDNAFLINALGADALDGVTGVRLGTTSGDLPVRGTNNQRDTQRYLIGAQGDFELFGSDASWNAYAQYGQTNTREQLLNIQDTSNVALATDAVFAPEGNAAGIAPGTIVCRSTLSDPGNGCVPFNRLGINNPDVAVLDYIFGNPYRDQKLEQTVAGLDLSFSPFSTWAGAVDIAVGGEYRKEEVSGFVPEEFQTGWQVGNYLPTQGDYDVKEAFLETAIPLGAGLEFNGAVRATDYSTSGYVTTWKVGGTWQPVDDILLRITRSRDIRAPNLNELFQAGTSRTNTLTDPFTGEQGVTFREQTTGNLNLRPEKADSLTAGVVLTPRFLPGFSLAVDYFDIEVEDAIGQLFAQDIINRCFEGRDEFCDAYGPDPTGDREFFFRASPFNFSEQKVKGIDIDASYSLPIDAWFDAGMDDSLIVRGLATRYIDNISDTGVNIPVDSVGALGSGVPKWLYRVSLTYDTPDFSITGVGRGASSGTYSNSYVECAPGDCPVGRDSSIVTQFPTIDDNSIPGVFYADLNFAAKFDTFGNEGSEFFVQISNLFDEDPILLPEGGLSANSTYSDLLGRQFRVGVRMRLW</sequence>
<keyword evidence="6 8" id="KW-0472">Membrane</keyword>
<keyword evidence="3 8" id="KW-1134">Transmembrane beta strand</keyword>
<comment type="similarity">
    <text evidence="8 9">Belongs to the TonB-dependent receptor family.</text>
</comment>
<dbReference type="InterPro" id="IPR039426">
    <property type="entry name" value="TonB-dep_rcpt-like"/>
</dbReference>
<dbReference type="GO" id="GO:0009279">
    <property type="term" value="C:cell outer membrane"/>
    <property type="evidence" value="ECO:0007669"/>
    <property type="project" value="UniProtKB-SubCell"/>
</dbReference>
<feature type="domain" description="TonB-dependent receptor plug" evidence="13">
    <location>
        <begin position="84"/>
        <end position="199"/>
    </location>
</feature>
<dbReference type="AlphaFoldDB" id="M2U708"/>
<keyword evidence="4 8" id="KW-0812">Transmembrane</keyword>
<feature type="region of interest" description="Disordered" evidence="10">
    <location>
        <begin position="32"/>
        <end position="68"/>
    </location>
</feature>
<evidence type="ECO:0000256" key="6">
    <source>
        <dbReference type="ARBA" id="ARBA00023136"/>
    </source>
</evidence>